<protein>
    <submittedName>
        <fullName evidence="1">Uncharacterized protein</fullName>
    </submittedName>
</protein>
<dbReference type="EMBL" id="JAGIZQ010000005">
    <property type="protein sequence ID" value="KAH6627992.1"/>
    <property type="molecule type" value="Genomic_DNA"/>
</dbReference>
<organism evidence="1 2">
    <name type="scientific">Chaetomium tenue</name>
    <dbReference type="NCBI Taxonomy" id="1854479"/>
    <lineage>
        <taxon>Eukaryota</taxon>
        <taxon>Fungi</taxon>
        <taxon>Dikarya</taxon>
        <taxon>Ascomycota</taxon>
        <taxon>Pezizomycotina</taxon>
        <taxon>Sordariomycetes</taxon>
        <taxon>Sordariomycetidae</taxon>
        <taxon>Sordariales</taxon>
        <taxon>Chaetomiaceae</taxon>
        <taxon>Chaetomium</taxon>
    </lineage>
</organism>
<gene>
    <name evidence="1" type="ORF">F5144DRAFT_631223</name>
</gene>
<proteinExistence type="predicted"/>
<accession>A0ACB7P5X6</accession>
<evidence type="ECO:0000313" key="1">
    <source>
        <dbReference type="EMBL" id="KAH6627992.1"/>
    </source>
</evidence>
<sequence length="421" mass="45368">MDPTYSSQGFDDTYSHTPRSRAGSGVSTTEGLLQNLHLAESTSFETGSYTTSRPSSSRGLASPAYLSPSLSHSPGYLSTPLTQHQTPFPPLSSEAVASDAEWFESEQSQSQGAPILRLQPAHDQIGASASSPPLPSIETEAMSTVAVSYDPTFTMGARSSFTWPVMESNNGLMPPHDLGPYGSDASLTPPSGSRSVTSSPPRTNLTAEQRELKRQRDQARHNSKMQVRGRRTDSGSSVYSPPVTLSDMTTGASSMPVYTTAPSQISLLAEPSAPHYLPPFSPPLQDQNQAAMFTNSYPPQSYMPDYSYPPSTGPSLPSHYGRPLVQDPSLGMYPVPPIIPPGPQDTSGQVRVVHSRPKPQCWEHGCNGRQFSTFSNLLRHQREKSGQAAKATCPNCGAEFTRTTARNGHLLHDKCKKKGSS</sequence>
<reference evidence="1 2" key="1">
    <citation type="journal article" date="2021" name="Nat. Commun.">
        <title>Genetic determinants of endophytism in the Arabidopsis root mycobiome.</title>
        <authorList>
            <person name="Mesny F."/>
            <person name="Miyauchi S."/>
            <person name="Thiergart T."/>
            <person name="Pickel B."/>
            <person name="Atanasova L."/>
            <person name="Karlsson M."/>
            <person name="Huettel B."/>
            <person name="Barry K.W."/>
            <person name="Haridas S."/>
            <person name="Chen C."/>
            <person name="Bauer D."/>
            <person name="Andreopoulos W."/>
            <person name="Pangilinan J."/>
            <person name="LaButti K."/>
            <person name="Riley R."/>
            <person name="Lipzen A."/>
            <person name="Clum A."/>
            <person name="Drula E."/>
            <person name="Henrissat B."/>
            <person name="Kohler A."/>
            <person name="Grigoriev I.V."/>
            <person name="Martin F.M."/>
            <person name="Hacquard S."/>
        </authorList>
    </citation>
    <scope>NUCLEOTIDE SEQUENCE [LARGE SCALE GENOMIC DNA]</scope>
    <source>
        <strain evidence="1 2">MPI-SDFR-AT-0079</strain>
    </source>
</reference>
<evidence type="ECO:0000313" key="2">
    <source>
        <dbReference type="Proteomes" id="UP000724584"/>
    </source>
</evidence>
<keyword evidence="2" id="KW-1185">Reference proteome</keyword>
<comment type="caution">
    <text evidence="1">The sequence shown here is derived from an EMBL/GenBank/DDBJ whole genome shotgun (WGS) entry which is preliminary data.</text>
</comment>
<dbReference type="Proteomes" id="UP000724584">
    <property type="component" value="Unassembled WGS sequence"/>
</dbReference>
<name>A0ACB7P5X6_9PEZI</name>